<keyword evidence="3" id="KW-1185">Reference proteome</keyword>
<name>A0AA48GMF5_9BACT</name>
<accession>A0AA48GMF5</accession>
<evidence type="ECO:0000313" key="3">
    <source>
        <dbReference type="Proteomes" id="UP001238179"/>
    </source>
</evidence>
<reference evidence="3" key="1">
    <citation type="journal article" date="2023" name="Int. J. Syst. Evol. Microbiol.">
        <title>Mesoterricola silvestris gen. nov., sp. nov., Mesoterricola sediminis sp. nov., Geothrix oryzae sp. nov., Geothrix edaphica sp. nov., Geothrix rubra sp. nov., and Geothrix limicola sp. nov., six novel members of Acidobacteriota isolated from soils.</title>
        <authorList>
            <person name="Itoh H."/>
            <person name="Sugisawa Y."/>
            <person name="Mise K."/>
            <person name="Xu Z."/>
            <person name="Kuniyasu M."/>
            <person name="Ushijima N."/>
            <person name="Kawano K."/>
            <person name="Kobayashi E."/>
            <person name="Shiratori Y."/>
            <person name="Masuda Y."/>
            <person name="Senoo K."/>
        </authorList>
    </citation>
    <scope>NUCLEOTIDE SEQUENCE [LARGE SCALE GENOMIC DNA]</scope>
    <source>
        <strain evidence="3">W79</strain>
    </source>
</reference>
<dbReference type="AlphaFoldDB" id="A0AA48GMF5"/>
<organism evidence="2 3">
    <name type="scientific">Mesoterricola silvestris</name>
    <dbReference type="NCBI Taxonomy" id="2927979"/>
    <lineage>
        <taxon>Bacteria</taxon>
        <taxon>Pseudomonadati</taxon>
        <taxon>Acidobacteriota</taxon>
        <taxon>Holophagae</taxon>
        <taxon>Holophagales</taxon>
        <taxon>Holophagaceae</taxon>
        <taxon>Mesoterricola</taxon>
    </lineage>
</organism>
<feature type="chain" id="PRO_5041381012" evidence="1">
    <location>
        <begin position="22"/>
        <end position="293"/>
    </location>
</feature>
<proteinExistence type="predicted"/>
<evidence type="ECO:0000256" key="1">
    <source>
        <dbReference type="SAM" id="SignalP"/>
    </source>
</evidence>
<feature type="signal peptide" evidence="1">
    <location>
        <begin position="1"/>
        <end position="21"/>
    </location>
</feature>
<dbReference type="EMBL" id="AP027080">
    <property type="protein sequence ID" value="BDU72190.1"/>
    <property type="molecule type" value="Genomic_DNA"/>
</dbReference>
<gene>
    <name evidence="2" type="ORF">METEAL_13640</name>
</gene>
<protein>
    <submittedName>
        <fullName evidence="2">Uncharacterized protein</fullName>
    </submittedName>
</protein>
<dbReference type="KEGG" id="msil:METEAL_13640"/>
<evidence type="ECO:0000313" key="2">
    <source>
        <dbReference type="EMBL" id="BDU72190.1"/>
    </source>
</evidence>
<keyword evidence="1" id="KW-0732">Signal</keyword>
<sequence>MRTHTSLVLTLLAAPALIAQAPAAPATLGQRLAAERPEIKKLNDAFDYAQAQARAEALIPAAKPAFDKSSVNNLHLSTRTYADLCQVYFLAFQAADNNGQWEKGLEYLNKALDTAKENVASGKEGLTEQRDYWKKKADAYQELMNKNADAIRLLKAKTKLEDYEEGTMAQVKGWEKEKADGEKWSQFFQYDLDLATRNVDDFQKFVDLQAKKIKDQQADIDTYKGHPGDKDKWAEAVASSKAYLDSFAEKADRIAFLHRLKVLAPDNHKVQNALDVALGRAVPEKAAPAKKKR</sequence>
<dbReference type="Proteomes" id="UP001238179">
    <property type="component" value="Chromosome"/>
</dbReference>